<protein>
    <submittedName>
        <fullName evidence="1">Jg25684 protein</fullName>
    </submittedName>
</protein>
<keyword evidence="2" id="KW-1185">Reference proteome</keyword>
<gene>
    <name evidence="1" type="primary">jg25684</name>
    <name evidence="1" type="ORF">PAEG_LOCUS22669</name>
</gene>
<evidence type="ECO:0000313" key="2">
    <source>
        <dbReference type="Proteomes" id="UP000838756"/>
    </source>
</evidence>
<accession>A0A8S4SAC2</accession>
<comment type="caution">
    <text evidence="1">The sequence shown here is derived from an EMBL/GenBank/DDBJ whole genome shotgun (WGS) entry which is preliminary data.</text>
</comment>
<dbReference type="AlphaFoldDB" id="A0A8S4SAC2"/>
<dbReference type="OrthoDB" id="8058536at2759"/>
<sequence>MELLIKNRLEWVIESRGLLAKTQFGFRMGLGIIDSLAVISTDIRIPLARKEYLEASGVQRGYADGIK</sequence>
<reference evidence="1" key="1">
    <citation type="submission" date="2022-03" db="EMBL/GenBank/DDBJ databases">
        <authorList>
            <person name="Lindestad O."/>
        </authorList>
    </citation>
    <scope>NUCLEOTIDE SEQUENCE</scope>
</reference>
<proteinExistence type="predicted"/>
<evidence type="ECO:0000313" key="1">
    <source>
        <dbReference type="EMBL" id="CAH2254508.1"/>
    </source>
</evidence>
<dbReference type="EMBL" id="CAKXAJ010026077">
    <property type="protein sequence ID" value="CAH2254508.1"/>
    <property type="molecule type" value="Genomic_DNA"/>
</dbReference>
<dbReference type="Proteomes" id="UP000838756">
    <property type="component" value="Unassembled WGS sequence"/>
</dbReference>
<organism evidence="1 2">
    <name type="scientific">Pararge aegeria aegeria</name>
    <dbReference type="NCBI Taxonomy" id="348720"/>
    <lineage>
        <taxon>Eukaryota</taxon>
        <taxon>Metazoa</taxon>
        <taxon>Ecdysozoa</taxon>
        <taxon>Arthropoda</taxon>
        <taxon>Hexapoda</taxon>
        <taxon>Insecta</taxon>
        <taxon>Pterygota</taxon>
        <taxon>Neoptera</taxon>
        <taxon>Endopterygota</taxon>
        <taxon>Lepidoptera</taxon>
        <taxon>Glossata</taxon>
        <taxon>Ditrysia</taxon>
        <taxon>Papilionoidea</taxon>
        <taxon>Nymphalidae</taxon>
        <taxon>Satyrinae</taxon>
        <taxon>Satyrini</taxon>
        <taxon>Parargina</taxon>
        <taxon>Pararge</taxon>
    </lineage>
</organism>
<name>A0A8S4SAC2_9NEOP</name>